<dbReference type="Proteomes" id="UP000740883">
    <property type="component" value="Unassembled WGS sequence"/>
</dbReference>
<reference evidence="1 2" key="1">
    <citation type="journal article" date="2020" name="Genome Biol. Evol.">
        <title>Comparative genomics of strictly vertically transmitted, feminizing microsporidia endosymbionts of amphipod crustaceans.</title>
        <authorList>
            <person name="Cormier A."/>
            <person name="Chebbi M.A."/>
            <person name="Giraud I."/>
            <person name="Wattier R."/>
            <person name="Teixeira M."/>
            <person name="Gilbert C."/>
            <person name="Rigaud T."/>
            <person name="Cordaux R."/>
        </authorList>
    </citation>
    <scope>NUCLEOTIDE SEQUENCE [LARGE SCALE GENOMIC DNA]</scope>
    <source>
        <strain evidence="1 2">Ou3-Ou53</strain>
    </source>
</reference>
<protein>
    <submittedName>
        <fullName evidence="1">Uncharacterized protein</fullName>
    </submittedName>
</protein>
<dbReference type="OrthoDB" id="124041at2759"/>
<keyword evidence="2" id="KW-1185">Reference proteome</keyword>
<evidence type="ECO:0000313" key="2">
    <source>
        <dbReference type="Proteomes" id="UP000740883"/>
    </source>
</evidence>
<evidence type="ECO:0000313" key="1">
    <source>
        <dbReference type="EMBL" id="KAF9761746.1"/>
    </source>
</evidence>
<dbReference type="GO" id="GO:0003723">
    <property type="term" value="F:RNA binding"/>
    <property type="evidence" value="ECO:0007669"/>
    <property type="project" value="InterPro"/>
</dbReference>
<organism evidence="1 2">
    <name type="scientific">Nosema granulosis</name>
    <dbReference type="NCBI Taxonomy" id="83296"/>
    <lineage>
        <taxon>Eukaryota</taxon>
        <taxon>Fungi</taxon>
        <taxon>Fungi incertae sedis</taxon>
        <taxon>Microsporidia</taxon>
        <taxon>Nosematidae</taxon>
        <taxon>Nosema</taxon>
    </lineage>
</organism>
<dbReference type="SUPFAM" id="SSF101744">
    <property type="entry name" value="Rof/RNase P subunit-like"/>
    <property type="match status" value="1"/>
</dbReference>
<dbReference type="GO" id="GO:0008033">
    <property type="term" value="P:tRNA processing"/>
    <property type="evidence" value="ECO:0007669"/>
    <property type="project" value="InterPro"/>
</dbReference>
<dbReference type="EMBL" id="SBJO01000261">
    <property type="protein sequence ID" value="KAF9761746.1"/>
    <property type="molecule type" value="Genomic_DNA"/>
</dbReference>
<accession>A0A9P6GWN1</accession>
<gene>
    <name evidence="1" type="ORF">NGRA_2411</name>
</gene>
<comment type="caution">
    <text evidence="1">The sequence shown here is derived from an EMBL/GenBank/DDBJ whole genome shotgun (WGS) entry which is preliminary data.</text>
</comment>
<dbReference type="Gene3D" id="2.30.30.210">
    <property type="entry name" value="Ribonuclease P/MRP, subunit p29"/>
    <property type="match status" value="1"/>
</dbReference>
<dbReference type="AlphaFoldDB" id="A0A9P6GWN1"/>
<dbReference type="InterPro" id="IPR036980">
    <property type="entry name" value="RNase_P/MRP_Rpp29_sf"/>
</dbReference>
<dbReference type="InterPro" id="IPR023534">
    <property type="entry name" value="Rof/RNase_P-like"/>
</dbReference>
<name>A0A9P6GWN1_9MICR</name>
<dbReference type="GO" id="GO:0030677">
    <property type="term" value="C:ribonuclease P complex"/>
    <property type="evidence" value="ECO:0007669"/>
    <property type="project" value="InterPro"/>
</dbReference>
<proteinExistence type="predicted"/>
<sequence length="141" mass="16757">MQEQESLIDWLEKNSGQFNLTRRTHTPTQKDNFKIGRSSIKPTYSQFEEVNKLFKEYIPKVADPKMFVNQLYKMELAGAEIEIDNRKCIIVEERKNSIITISKDNILRTRIKAGLKFIFEHNNVKYLVIARNLKMNRFMKK</sequence>